<proteinExistence type="predicted"/>
<name>A0A2A9NRU1_9AGAR</name>
<reference evidence="1 2" key="1">
    <citation type="submission" date="2014-02" db="EMBL/GenBank/DDBJ databases">
        <title>Transposable element dynamics among asymbiotic and ectomycorrhizal Amanita fungi.</title>
        <authorList>
            <consortium name="DOE Joint Genome Institute"/>
            <person name="Hess J."/>
            <person name="Skrede I."/>
            <person name="Wolfe B."/>
            <person name="LaButti K."/>
            <person name="Ohm R.A."/>
            <person name="Grigoriev I.V."/>
            <person name="Pringle A."/>
        </authorList>
    </citation>
    <scope>NUCLEOTIDE SEQUENCE [LARGE SCALE GENOMIC DNA]</scope>
    <source>
        <strain evidence="1 2">SKay4041</strain>
    </source>
</reference>
<keyword evidence="2" id="KW-1185">Reference proteome</keyword>
<accession>A0A2A9NRU1</accession>
<evidence type="ECO:0000313" key="1">
    <source>
        <dbReference type="EMBL" id="PFH50987.1"/>
    </source>
</evidence>
<evidence type="ECO:0000313" key="2">
    <source>
        <dbReference type="Proteomes" id="UP000242287"/>
    </source>
</evidence>
<gene>
    <name evidence="1" type="ORF">AMATHDRAFT_47390</name>
</gene>
<dbReference type="EMBL" id="KZ301993">
    <property type="protein sequence ID" value="PFH50987.1"/>
    <property type="molecule type" value="Genomic_DNA"/>
</dbReference>
<sequence length="130" mass="14447">MGCIHMHVTFKALKSCQSQMPVFSESYLLTRITTLPTGSPLSSVSPGHYGQDEGLCVASRGVVPLIQGSKHKIKANLTSEFIISQLFGWSEEEGNHLKNPPKKQHYLLPDNHCLNIQIKKYELEQAATLV</sequence>
<protein>
    <submittedName>
        <fullName evidence="1">Uncharacterized protein</fullName>
    </submittedName>
</protein>
<dbReference type="AlphaFoldDB" id="A0A2A9NRU1"/>
<organism evidence="1 2">
    <name type="scientific">Amanita thiersii Skay4041</name>
    <dbReference type="NCBI Taxonomy" id="703135"/>
    <lineage>
        <taxon>Eukaryota</taxon>
        <taxon>Fungi</taxon>
        <taxon>Dikarya</taxon>
        <taxon>Basidiomycota</taxon>
        <taxon>Agaricomycotina</taxon>
        <taxon>Agaricomycetes</taxon>
        <taxon>Agaricomycetidae</taxon>
        <taxon>Agaricales</taxon>
        <taxon>Pluteineae</taxon>
        <taxon>Amanitaceae</taxon>
        <taxon>Amanita</taxon>
    </lineage>
</organism>
<dbReference type="Proteomes" id="UP000242287">
    <property type="component" value="Unassembled WGS sequence"/>
</dbReference>